<keyword evidence="7" id="KW-1015">Disulfide bond</keyword>
<feature type="compositionally biased region" description="Basic and acidic residues" evidence="11">
    <location>
        <begin position="648"/>
        <end position="666"/>
    </location>
</feature>
<dbReference type="Pfam" id="PF07645">
    <property type="entry name" value="EGF_CA"/>
    <property type="match status" value="2"/>
</dbReference>
<dbReference type="SUPFAM" id="SSF103647">
    <property type="entry name" value="TSP type-3 repeat"/>
    <property type="match status" value="3"/>
</dbReference>
<evidence type="ECO:0000256" key="2">
    <source>
        <dbReference type="ARBA" id="ARBA00022536"/>
    </source>
</evidence>
<feature type="repeat" description="TSP type-3" evidence="10">
    <location>
        <begin position="627"/>
        <end position="662"/>
    </location>
</feature>
<keyword evidence="2 9" id="KW-0245">EGF-like domain</keyword>
<gene>
    <name evidence="15" type="ORF">g.16327</name>
</gene>
<accession>A0A1B6CU31</accession>
<keyword evidence="5 10" id="KW-0106">Calcium</keyword>
<evidence type="ECO:0000256" key="9">
    <source>
        <dbReference type="PROSITE-ProRule" id="PRU00076"/>
    </source>
</evidence>
<dbReference type="PROSITE" id="PS51234">
    <property type="entry name" value="TSP3"/>
    <property type="match status" value="3"/>
</dbReference>
<dbReference type="PROSITE" id="PS51236">
    <property type="entry name" value="TSP_CTER"/>
    <property type="match status" value="1"/>
</dbReference>
<dbReference type="Pfam" id="PF11598">
    <property type="entry name" value="COMP"/>
    <property type="match status" value="1"/>
</dbReference>
<dbReference type="InterPro" id="IPR018097">
    <property type="entry name" value="EGF_Ca-bd_CS"/>
</dbReference>
<feature type="domain" description="TSP C-terminal" evidence="14">
    <location>
        <begin position="799"/>
        <end position="851"/>
    </location>
</feature>
<dbReference type="Gene3D" id="2.60.120.200">
    <property type="match status" value="2"/>
</dbReference>
<proteinExistence type="inferred from homology"/>
<feature type="non-terminal residue" evidence="15">
    <location>
        <position position="1"/>
    </location>
</feature>
<dbReference type="AlphaFoldDB" id="A0A1B6CU31"/>
<keyword evidence="8" id="KW-0325">Glycoprotein</keyword>
<keyword evidence="4" id="KW-0677">Repeat</keyword>
<dbReference type="InterPro" id="IPR001881">
    <property type="entry name" value="EGF-like_Ca-bd_dom"/>
</dbReference>
<dbReference type="Gene3D" id="2.10.25.10">
    <property type="entry name" value="Laminin"/>
    <property type="match status" value="6"/>
</dbReference>
<dbReference type="InterPro" id="IPR008859">
    <property type="entry name" value="Thrombospondin_C"/>
</dbReference>
<evidence type="ECO:0000259" key="14">
    <source>
        <dbReference type="PROSITE" id="PS51236"/>
    </source>
</evidence>
<organism evidence="15">
    <name type="scientific">Clastoptera arizonana</name>
    <name type="common">Arizona spittle bug</name>
    <dbReference type="NCBI Taxonomy" id="38151"/>
    <lineage>
        <taxon>Eukaryota</taxon>
        <taxon>Metazoa</taxon>
        <taxon>Ecdysozoa</taxon>
        <taxon>Arthropoda</taxon>
        <taxon>Hexapoda</taxon>
        <taxon>Insecta</taxon>
        <taxon>Pterygota</taxon>
        <taxon>Neoptera</taxon>
        <taxon>Paraneoptera</taxon>
        <taxon>Hemiptera</taxon>
        <taxon>Auchenorrhyncha</taxon>
        <taxon>Cercopoidea</taxon>
        <taxon>Clastopteridae</taxon>
        <taxon>Clastoptera</taxon>
    </lineage>
</organism>
<feature type="region of interest" description="Disordered" evidence="11">
    <location>
        <begin position="587"/>
        <end position="748"/>
    </location>
</feature>
<evidence type="ECO:0000256" key="5">
    <source>
        <dbReference type="ARBA" id="ARBA00022837"/>
    </source>
</evidence>
<dbReference type="SUPFAM" id="SSF49899">
    <property type="entry name" value="Concanavalin A-like lectins/glucanases"/>
    <property type="match status" value="1"/>
</dbReference>
<feature type="chain" id="PRO_5008580659" description="Cartilage oligomeric matrix protein" evidence="12">
    <location>
        <begin position="19"/>
        <end position="851"/>
    </location>
</feature>
<comment type="similarity">
    <text evidence="1">Belongs to the thrombospondin family.</text>
</comment>
<dbReference type="GO" id="GO:0007155">
    <property type="term" value="P:cell adhesion"/>
    <property type="evidence" value="ECO:0007669"/>
    <property type="project" value="UniProtKB-KW"/>
</dbReference>
<dbReference type="GO" id="GO:0005509">
    <property type="term" value="F:calcium ion binding"/>
    <property type="evidence" value="ECO:0007669"/>
    <property type="project" value="UniProtKB-UniRule"/>
</dbReference>
<evidence type="ECO:0000256" key="6">
    <source>
        <dbReference type="ARBA" id="ARBA00022889"/>
    </source>
</evidence>
<name>A0A1B6CU31_9HEMI</name>
<dbReference type="CDD" id="cd16081">
    <property type="entry name" value="TSPcc_insect"/>
    <property type="match status" value="1"/>
</dbReference>
<dbReference type="FunFam" id="2.10.25.10:FF:000232">
    <property type="entry name" value="thrombospondin-3 isoform X1"/>
    <property type="match status" value="1"/>
</dbReference>
<evidence type="ECO:0000256" key="12">
    <source>
        <dbReference type="SAM" id="SignalP"/>
    </source>
</evidence>
<dbReference type="Pfam" id="PF02412">
    <property type="entry name" value="TSP_3"/>
    <property type="match status" value="6"/>
</dbReference>
<reference evidence="15" key="1">
    <citation type="submission" date="2015-12" db="EMBL/GenBank/DDBJ databases">
        <title>De novo transcriptome assembly of four potential Pierce s Disease insect vectors from Arizona vineyards.</title>
        <authorList>
            <person name="Tassone E.E."/>
        </authorList>
    </citation>
    <scope>NUCLEOTIDE SEQUENCE</scope>
</reference>
<evidence type="ECO:0000256" key="10">
    <source>
        <dbReference type="PROSITE-ProRule" id="PRU00634"/>
    </source>
</evidence>
<keyword evidence="6" id="KW-0130">Cell adhesion</keyword>
<dbReference type="InterPro" id="IPR028974">
    <property type="entry name" value="TSP_type-3_rpt"/>
</dbReference>
<dbReference type="InterPro" id="IPR049883">
    <property type="entry name" value="NOTCH1_EGF-like"/>
</dbReference>
<dbReference type="PROSITE" id="PS01186">
    <property type="entry name" value="EGF_2"/>
    <property type="match status" value="1"/>
</dbReference>
<dbReference type="FunFam" id="4.10.1080.10:FF:000004">
    <property type="entry name" value="Cartilage oligomeric matrix protein"/>
    <property type="match status" value="1"/>
</dbReference>
<dbReference type="GO" id="GO:0005576">
    <property type="term" value="C:extracellular region"/>
    <property type="evidence" value="ECO:0007669"/>
    <property type="project" value="InterPro"/>
</dbReference>
<dbReference type="PROSITE" id="PS01187">
    <property type="entry name" value="EGF_CA"/>
    <property type="match status" value="1"/>
</dbReference>
<dbReference type="FunFam" id="4.10.1080.10:FF:000001">
    <property type="entry name" value="Thrombospondin 3"/>
    <property type="match status" value="1"/>
</dbReference>
<feature type="signal peptide" evidence="12">
    <location>
        <begin position="1"/>
        <end position="18"/>
    </location>
</feature>
<evidence type="ECO:0008006" key="16">
    <source>
        <dbReference type="Google" id="ProtNLM"/>
    </source>
</evidence>
<feature type="non-terminal residue" evidence="15">
    <location>
        <position position="851"/>
    </location>
</feature>
<dbReference type="EMBL" id="GEDC01020318">
    <property type="protein sequence ID" value="JAS16980.1"/>
    <property type="molecule type" value="Transcribed_RNA"/>
</dbReference>
<dbReference type="InterPro" id="IPR000742">
    <property type="entry name" value="EGF"/>
</dbReference>
<feature type="repeat" description="TSP type-3" evidence="10">
    <location>
        <begin position="724"/>
        <end position="759"/>
    </location>
</feature>
<feature type="compositionally biased region" description="Polar residues" evidence="11">
    <location>
        <begin position="709"/>
        <end position="725"/>
    </location>
</feature>
<feature type="repeat" description="TSP type-3" evidence="10">
    <location>
        <begin position="565"/>
        <end position="600"/>
    </location>
</feature>
<feature type="domain" description="EGF-like" evidence="13">
    <location>
        <begin position="491"/>
        <end position="531"/>
    </location>
</feature>
<dbReference type="InterPro" id="IPR013320">
    <property type="entry name" value="ConA-like_dom_sf"/>
</dbReference>
<dbReference type="SMART" id="SM00179">
    <property type="entry name" value="EGF_CA"/>
    <property type="match status" value="5"/>
</dbReference>
<dbReference type="InterPro" id="IPR003367">
    <property type="entry name" value="Thrombospondin_3-like_rpt"/>
</dbReference>
<dbReference type="FunFam" id="2.10.25.10:FF:000027">
    <property type="entry name" value="Thrombospondin 3"/>
    <property type="match status" value="1"/>
</dbReference>
<dbReference type="FunFam" id="2.10.25.10:FF:000025">
    <property type="entry name" value="Thrombospondin 3"/>
    <property type="match status" value="1"/>
</dbReference>
<evidence type="ECO:0000313" key="15">
    <source>
        <dbReference type="EMBL" id="JAS16980.1"/>
    </source>
</evidence>
<sequence>EMLVSAMILGATALFIVGKDVAGVAIDPETSKALEEAIQGDEFVLSLKHIKPRKRLRGSIETLFAVDFPGSQQKFVLQLDRRSKRVVVETMEDGRTRSQHFSVDTISENSIIKSLILAVNQEKRGAHVSLYVDCVSHGRVPTPRTMKEMFLSMGNPRLTVYRERRYVAEVDSETSITSVLNRNNCDMMQMQAIQPASANDITSQIVRGDIPIIHDCDDNMLVKAINDLIAVVKPLKEEVATLRVETHNLREMLEQCDFCKPEAERQVRITCRSNPPPCFPGVECRDSAEGPRCGRCPSGYVGDGRTCKPGRTCAERPCFPGTQCYDTVEGFRCGPCPSGYVGDGERCKPRSGCDVNPCSPGVQCVSDPSPPYYRCGSCPQGLTGNGTNCHDLDECDLAEPCDPRVRCRNLNPGFRCDPCPPGLTGSSGLEGVGLEFARRRKQRCYDIDECADGRNGGCAENSICINTEGSYRCGSCRNGYIGNQTFGCHNHPGMCPDGTRCDNNAECYRSSRTSYGCKCKVGWAGDGRVCGLDQDLDGYPDKDLGCSGSKCCKDNCIDIPNSGQEDADKDGIGDVCDSDADNDNIPNHVDNCPLVHNPDQADTESGGGDRIGDACDNCPSISNSDQSDVDKDGIGDACDPDMDNDGIPNHRDNCPRRSNSDQRDQDNDSLGDVCDNCPRIPNTNQVDTDDDHVGDACDSDSDRDRDGIQDNSDNCPHVPNANQLDTDSDGRGDLCDPDADGDGIPNEQDNCWIVYNPNQDDLDRNRVGDVCQEDFDLDNVTNHLDNCPNNSKIFTTDFRTYQTVVLDPEGDSQIDPNWVIYNKGAEIVQTMNSDPGLAVGYDSFDGVDFEG</sequence>
<dbReference type="SUPFAM" id="SSF57196">
    <property type="entry name" value="EGF/Laminin"/>
    <property type="match status" value="1"/>
</dbReference>
<dbReference type="SMART" id="SM00181">
    <property type="entry name" value="EGF"/>
    <property type="match status" value="6"/>
</dbReference>
<dbReference type="Gene3D" id="4.10.1080.10">
    <property type="entry name" value="TSP type-3 repeat"/>
    <property type="match status" value="2"/>
</dbReference>
<dbReference type="InterPro" id="IPR024665">
    <property type="entry name" value="TSP/COMP_CC"/>
</dbReference>
<evidence type="ECO:0000256" key="1">
    <source>
        <dbReference type="ARBA" id="ARBA00009456"/>
    </source>
</evidence>
<dbReference type="CDD" id="cd00054">
    <property type="entry name" value="EGF_CA"/>
    <property type="match status" value="2"/>
</dbReference>
<dbReference type="PROSITE" id="PS50026">
    <property type="entry name" value="EGF_3"/>
    <property type="match status" value="1"/>
</dbReference>
<evidence type="ECO:0000256" key="4">
    <source>
        <dbReference type="ARBA" id="ARBA00022737"/>
    </source>
</evidence>
<dbReference type="InterPro" id="IPR017897">
    <property type="entry name" value="Thrombospondin_3_rpt"/>
</dbReference>
<dbReference type="Pfam" id="PF05735">
    <property type="entry name" value="TSP_C"/>
    <property type="match status" value="1"/>
</dbReference>
<evidence type="ECO:0000256" key="8">
    <source>
        <dbReference type="ARBA" id="ARBA00023180"/>
    </source>
</evidence>
<evidence type="ECO:0000259" key="13">
    <source>
        <dbReference type="PROSITE" id="PS50026"/>
    </source>
</evidence>
<protein>
    <recommendedName>
        <fullName evidence="16">Cartilage oligomeric matrix protein</fullName>
    </recommendedName>
</protein>
<evidence type="ECO:0000256" key="11">
    <source>
        <dbReference type="SAM" id="MobiDB-lite"/>
    </source>
</evidence>
<evidence type="ECO:0000256" key="3">
    <source>
        <dbReference type="ARBA" id="ARBA00022729"/>
    </source>
</evidence>
<evidence type="ECO:0000256" key="7">
    <source>
        <dbReference type="ARBA" id="ARBA00023157"/>
    </source>
</evidence>
<feature type="compositionally biased region" description="Basic and acidic residues" evidence="11">
    <location>
        <begin position="691"/>
        <end position="708"/>
    </location>
</feature>
<dbReference type="PANTHER" id="PTHR10199:SF100">
    <property type="entry name" value="THROMBOSPONDIN, ISOFORM A"/>
    <property type="match status" value="1"/>
</dbReference>
<dbReference type="PANTHER" id="PTHR10199">
    <property type="entry name" value="THROMBOSPONDIN"/>
    <property type="match status" value="1"/>
</dbReference>
<comment type="caution">
    <text evidence="9">Lacks conserved residue(s) required for the propagation of feature annotation.</text>
</comment>
<keyword evidence="3 12" id="KW-0732">Signal</keyword>